<reference evidence="4 5" key="1">
    <citation type="submission" date="2024-02" db="EMBL/GenBank/DDBJ databases">
        <authorList>
            <person name="Daric V."/>
            <person name="Darras S."/>
        </authorList>
    </citation>
    <scope>NUCLEOTIDE SEQUENCE [LARGE SCALE GENOMIC DNA]</scope>
</reference>
<gene>
    <name evidence="4" type="ORF">CVLEPA_LOCUS2324</name>
</gene>
<proteinExistence type="predicted"/>
<dbReference type="InterPro" id="IPR008978">
    <property type="entry name" value="HSP20-like_chaperone"/>
</dbReference>
<organism evidence="4 5">
    <name type="scientific">Clavelina lepadiformis</name>
    <name type="common">Light-bulb sea squirt</name>
    <name type="synonym">Ascidia lepadiformis</name>
    <dbReference type="NCBI Taxonomy" id="159417"/>
    <lineage>
        <taxon>Eukaryota</taxon>
        <taxon>Metazoa</taxon>
        <taxon>Chordata</taxon>
        <taxon>Tunicata</taxon>
        <taxon>Ascidiacea</taxon>
        <taxon>Aplousobranchia</taxon>
        <taxon>Clavelinidae</taxon>
        <taxon>Clavelina</taxon>
    </lineage>
</organism>
<dbReference type="PANTHER" id="PTHR12356:SF19">
    <property type="entry name" value="NUDC DOMAIN-CONTAINING PROTEIN 3"/>
    <property type="match status" value="1"/>
</dbReference>
<dbReference type="InterPro" id="IPR007052">
    <property type="entry name" value="CS_dom"/>
</dbReference>
<feature type="domain" description="CS" evidence="3">
    <location>
        <begin position="178"/>
        <end position="272"/>
    </location>
</feature>
<evidence type="ECO:0000256" key="2">
    <source>
        <dbReference type="SAM" id="MobiDB-lite"/>
    </source>
</evidence>
<protein>
    <recommendedName>
        <fullName evidence="3">CS domain-containing protein</fullName>
    </recommendedName>
</protein>
<dbReference type="Gene3D" id="2.60.40.790">
    <property type="match status" value="1"/>
</dbReference>
<dbReference type="InterPro" id="IPR037898">
    <property type="entry name" value="NudC_fam"/>
</dbReference>
<evidence type="ECO:0000313" key="4">
    <source>
        <dbReference type="EMBL" id="CAK8672624.1"/>
    </source>
</evidence>
<evidence type="ECO:0000313" key="5">
    <source>
        <dbReference type="Proteomes" id="UP001642483"/>
    </source>
</evidence>
<dbReference type="Pfam" id="PF04969">
    <property type="entry name" value="CS"/>
    <property type="match status" value="1"/>
</dbReference>
<sequence length="355" mass="40455">MSTKANKQMIAAYDNTLLGILQNEAGLEPFLDVIFGFLFRRTDFYRTMTSPKQRFGFYPGVAEKMVLSYFKKYHNLVLDAEAKNEAVQASKATEPGHKHIEESCAVQEKTLKAKPSSKGPTKTSSELRNSSEKASTKSDKTAVKEISGRTPEQNRENPTSTNNDQTTFQSNPDSYNGAIRDKYSWSQNYDDVDVKIPIGKSVKKAKQVFVDIQRNHLKVLVKPEETDEFETIIDGDLQHEVSRLESMWSLEAQKHIDITLTKEKNIWWSMLVLGEDEIDIQKICPERSMADMDEEEVAVINKLKFDDHQKKLGLPQSHELKVHDMLKKGWDAEGSPFKRQEFDPKMFNVSPGGVE</sequence>
<evidence type="ECO:0000256" key="1">
    <source>
        <dbReference type="ARBA" id="ARBA00022553"/>
    </source>
</evidence>
<dbReference type="InterPro" id="IPR025934">
    <property type="entry name" value="NudC_N_dom"/>
</dbReference>
<dbReference type="SUPFAM" id="SSF49764">
    <property type="entry name" value="HSP20-like chaperones"/>
    <property type="match status" value="1"/>
</dbReference>
<feature type="region of interest" description="Disordered" evidence="2">
    <location>
        <begin position="107"/>
        <end position="179"/>
    </location>
</feature>
<dbReference type="Proteomes" id="UP001642483">
    <property type="component" value="Unassembled WGS sequence"/>
</dbReference>
<dbReference type="PANTHER" id="PTHR12356">
    <property type="entry name" value="NUCLEAR MOVEMENT PROTEIN NUDC"/>
    <property type="match status" value="1"/>
</dbReference>
<dbReference type="EMBL" id="CAWYQH010000001">
    <property type="protein sequence ID" value="CAK8672624.1"/>
    <property type="molecule type" value="Genomic_DNA"/>
</dbReference>
<keyword evidence="5" id="KW-1185">Reference proteome</keyword>
<name>A0ABP0EYQ7_CLALP</name>
<comment type="caution">
    <text evidence="4">The sequence shown here is derived from an EMBL/GenBank/DDBJ whole genome shotgun (WGS) entry which is preliminary data.</text>
</comment>
<feature type="compositionally biased region" description="Polar residues" evidence="2">
    <location>
        <begin position="156"/>
        <end position="174"/>
    </location>
</feature>
<dbReference type="Pfam" id="PF14050">
    <property type="entry name" value="Nudc_N"/>
    <property type="match status" value="1"/>
</dbReference>
<feature type="compositionally biased region" description="Low complexity" evidence="2">
    <location>
        <begin position="113"/>
        <end position="124"/>
    </location>
</feature>
<keyword evidence="1" id="KW-0597">Phosphoprotein</keyword>
<dbReference type="PROSITE" id="PS51203">
    <property type="entry name" value="CS"/>
    <property type="match status" value="1"/>
</dbReference>
<accession>A0ABP0EYQ7</accession>
<evidence type="ECO:0000259" key="3">
    <source>
        <dbReference type="PROSITE" id="PS51203"/>
    </source>
</evidence>
<feature type="compositionally biased region" description="Basic and acidic residues" evidence="2">
    <location>
        <begin position="129"/>
        <end position="155"/>
    </location>
</feature>